<evidence type="ECO:0000313" key="2">
    <source>
        <dbReference type="Proteomes" id="UP000000607"/>
    </source>
</evidence>
<sequence length="31" mass="3624">MTALFVCYAHKVKQTNFKEKSISNSRCFLND</sequence>
<dbReference type="AlphaFoldDB" id="Q65V99"/>
<protein>
    <submittedName>
        <fullName evidence="1">Uncharacterized protein</fullName>
    </submittedName>
</protein>
<dbReference type="HOGENOM" id="CLU_3397301_0_0_6"/>
<name>Q65V99_MANSM</name>
<dbReference type="Proteomes" id="UP000000607">
    <property type="component" value="Chromosome"/>
</dbReference>
<accession>Q65V99</accession>
<dbReference type="STRING" id="221988.MS0504"/>
<dbReference type="EMBL" id="AE016827">
    <property type="protein sequence ID" value="AAU37111.1"/>
    <property type="molecule type" value="Genomic_DNA"/>
</dbReference>
<dbReference type="KEGG" id="msu:MS0504"/>
<keyword evidence="2" id="KW-1185">Reference proteome</keyword>
<organism evidence="1 2">
    <name type="scientific">Mannheimia succiniciproducens (strain KCTC 0769BP / MBEL55E)</name>
    <dbReference type="NCBI Taxonomy" id="221988"/>
    <lineage>
        <taxon>Bacteria</taxon>
        <taxon>Pseudomonadati</taxon>
        <taxon>Pseudomonadota</taxon>
        <taxon>Gammaproteobacteria</taxon>
        <taxon>Pasteurellales</taxon>
        <taxon>Pasteurellaceae</taxon>
        <taxon>Basfia</taxon>
    </lineage>
</organism>
<reference evidence="1 2" key="1">
    <citation type="journal article" date="2004" name="Nat. Biotechnol.">
        <title>The genome sequence of the capnophilic rumen bacterium Mannheimia succiniciproducens.</title>
        <authorList>
            <person name="Hong S.H."/>
            <person name="Kim J.S."/>
            <person name="Lee S.Y."/>
            <person name="In Y.H."/>
            <person name="Choi S.S."/>
            <person name="Rih J.-K."/>
            <person name="Kim C.H."/>
            <person name="Jeong H."/>
            <person name="Hur C.G."/>
            <person name="Kim J.J."/>
        </authorList>
    </citation>
    <scope>NUCLEOTIDE SEQUENCE [LARGE SCALE GENOMIC DNA]</scope>
    <source>
        <strain evidence="2">KCTC 0769BP / MBEL55E</strain>
    </source>
</reference>
<proteinExistence type="predicted"/>
<gene>
    <name evidence="1" type="ordered locus">MS0504</name>
</gene>
<evidence type="ECO:0000313" key="1">
    <source>
        <dbReference type="EMBL" id="AAU37111.1"/>
    </source>
</evidence>